<proteinExistence type="predicted"/>
<comment type="caution">
    <text evidence="1">The sequence shown here is derived from an EMBL/GenBank/DDBJ whole genome shotgun (WGS) entry which is preliminary data.</text>
</comment>
<dbReference type="EMBL" id="CAJVQC010019450">
    <property type="protein sequence ID" value="CAG8701342.1"/>
    <property type="molecule type" value="Genomic_DNA"/>
</dbReference>
<name>A0ACA9PCL2_9GLOM</name>
<sequence length="93" mass="10597">MNTSGELRTLIDVGEITAYSYDDFSDIRKINEGGYGEVYSEIFKPKGITIALKKLFTNLDSDKKASKEFVKEVQLLRKVDHHPYINQLLGITQ</sequence>
<feature type="non-terminal residue" evidence="1">
    <location>
        <position position="93"/>
    </location>
</feature>
<evidence type="ECO:0000313" key="2">
    <source>
        <dbReference type="Proteomes" id="UP000789920"/>
    </source>
</evidence>
<reference evidence="1" key="1">
    <citation type="submission" date="2021-06" db="EMBL/GenBank/DDBJ databases">
        <authorList>
            <person name="Kallberg Y."/>
            <person name="Tangrot J."/>
            <person name="Rosling A."/>
        </authorList>
    </citation>
    <scope>NUCLEOTIDE SEQUENCE</scope>
    <source>
        <strain evidence="1">MA461A</strain>
    </source>
</reference>
<gene>
    <name evidence="1" type="ORF">RPERSI_LOCUS10041</name>
</gene>
<evidence type="ECO:0000313" key="1">
    <source>
        <dbReference type="EMBL" id="CAG8701342.1"/>
    </source>
</evidence>
<dbReference type="Proteomes" id="UP000789920">
    <property type="component" value="Unassembled WGS sequence"/>
</dbReference>
<keyword evidence="2" id="KW-1185">Reference proteome</keyword>
<accession>A0ACA9PCL2</accession>
<protein>
    <submittedName>
        <fullName evidence="1">23165_t:CDS:1</fullName>
    </submittedName>
</protein>
<organism evidence="1 2">
    <name type="scientific">Racocetra persica</name>
    <dbReference type="NCBI Taxonomy" id="160502"/>
    <lineage>
        <taxon>Eukaryota</taxon>
        <taxon>Fungi</taxon>
        <taxon>Fungi incertae sedis</taxon>
        <taxon>Mucoromycota</taxon>
        <taxon>Glomeromycotina</taxon>
        <taxon>Glomeromycetes</taxon>
        <taxon>Diversisporales</taxon>
        <taxon>Gigasporaceae</taxon>
        <taxon>Racocetra</taxon>
    </lineage>
</organism>